<accession>A0A1R1SPR6</accession>
<keyword evidence="1 4" id="KW-0808">Transferase</keyword>
<evidence type="ECO:0000313" key="4">
    <source>
        <dbReference type="EMBL" id="OMI40296.1"/>
    </source>
</evidence>
<dbReference type="InterPro" id="IPR016181">
    <property type="entry name" value="Acyl_CoA_acyltransferase"/>
</dbReference>
<dbReference type="AlphaFoldDB" id="A0A1R1SPR6"/>
<dbReference type="GeneID" id="96745085"/>
<evidence type="ECO:0000259" key="3">
    <source>
        <dbReference type="PROSITE" id="PS51186"/>
    </source>
</evidence>
<name>A0A1R1SPR6_9ACTN</name>
<dbReference type="Proteomes" id="UP000186168">
    <property type="component" value="Unassembled WGS sequence"/>
</dbReference>
<gene>
    <name evidence="4" type="ORF">SPAR_06960</name>
</gene>
<dbReference type="PANTHER" id="PTHR43800">
    <property type="entry name" value="PEPTIDYL-LYSINE N-ACETYLTRANSFERASE YJAB"/>
    <property type="match status" value="1"/>
</dbReference>
<organism evidence="4 5">
    <name type="scientific">Streptomyces sparsogenes DSM 40356</name>
    <dbReference type="NCBI Taxonomy" id="1331668"/>
    <lineage>
        <taxon>Bacteria</taxon>
        <taxon>Bacillati</taxon>
        <taxon>Actinomycetota</taxon>
        <taxon>Actinomycetes</taxon>
        <taxon>Kitasatosporales</taxon>
        <taxon>Streptomycetaceae</taxon>
        <taxon>Streptomyces</taxon>
    </lineage>
</organism>
<dbReference type="InterPro" id="IPR000182">
    <property type="entry name" value="GNAT_dom"/>
</dbReference>
<evidence type="ECO:0000256" key="1">
    <source>
        <dbReference type="ARBA" id="ARBA00022679"/>
    </source>
</evidence>
<keyword evidence="2" id="KW-0012">Acyltransferase</keyword>
<dbReference type="EMBL" id="ASQP01000099">
    <property type="protein sequence ID" value="OMI40296.1"/>
    <property type="molecule type" value="Genomic_DNA"/>
</dbReference>
<dbReference type="Pfam" id="PF00583">
    <property type="entry name" value="Acetyltransf_1"/>
    <property type="match status" value="1"/>
</dbReference>
<evidence type="ECO:0000256" key="2">
    <source>
        <dbReference type="ARBA" id="ARBA00023315"/>
    </source>
</evidence>
<dbReference type="STRING" id="67365.GCA_001704635_07670"/>
<proteinExistence type="predicted"/>
<sequence>MRIRQSTIEELPVLQDIERAAGLCFRDIGMDEIADDEPLSLEELAGYQRAGRAWVAVNGDDRAVAYLITDPVDGNMHIEQVSVHPDSARRGLGRALIEHAAGRAAAEGARALTLTTFVDVAWNAPYYAARCGFRTLREDELTPGLREIRRHEAAHGLDRWPRVCMRRDLG</sequence>
<dbReference type="PANTHER" id="PTHR43800:SF1">
    <property type="entry name" value="PEPTIDYL-LYSINE N-ACETYLTRANSFERASE YJAB"/>
    <property type="match status" value="1"/>
</dbReference>
<dbReference type="CDD" id="cd04301">
    <property type="entry name" value="NAT_SF"/>
    <property type="match status" value="1"/>
</dbReference>
<dbReference type="GO" id="GO:0016747">
    <property type="term" value="F:acyltransferase activity, transferring groups other than amino-acyl groups"/>
    <property type="evidence" value="ECO:0007669"/>
    <property type="project" value="InterPro"/>
</dbReference>
<protein>
    <submittedName>
        <fullName evidence="4">Acetyltransferase</fullName>
    </submittedName>
</protein>
<comment type="caution">
    <text evidence="4">The sequence shown here is derived from an EMBL/GenBank/DDBJ whole genome shotgun (WGS) entry which is preliminary data.</text>
</comment>
<reference evidence="4 5" key="1">
    <citation type="submission" date="2013-05" db="EMBL/GenBank/DDBJ databases">
        <title>Genome sequence of Streptomyces sparsogenes DSM 40356.</title>
        <authorList>
            <person name="Coyne S."/>
            <person name="Seebeck F.P."/>
        </authorList>
    </citation>
    <scope>NUCLEOTIDE SEQUENCE [LARGE SCALE GENOMIC DNA]</scope>
    <source>
        <strain evidence="4 5">DSM 40356</strain>
    </source>
</reference>
<dbReference type="Gene3D" id="3.40.630.30">
    <property type="match status" value="1"/>
</dbReference>
<feature type="domain" description="N-acetyltransferase" evidence="3">
    <location>
        <begin position="1"/>
        <end position="152"/>
    </location>
</feature>
<dbReference type="PROSITE" id="PS51186">
    <property type="entry name" value="GNAT"/>
    <property type="match status" value="1"/>
</dbReference>
<keyword evidence="5" id="KW-1185">Reference proteome</keyword>
<evidence type="ECO:0000313" key="5">
    <source>
        <dbReference type="Proteomes" id="UP000186168"/>
    </source>
</evidence>
<dbReference type="SUPFAM" id="SSF55729">
    <property type="entry name" value="Acyl-CoA N-acyltransferases (Nat)"/>
    <property type="match status" value="1"/>
</dbReference>
<dbReference type="RefSeq" id="WP_065964524.1">
    <property type="nucleotide sequence ID" value="NZ_ASQP01000099.1"/>
</dbReference>